<sequence length="117" mass="13271">MIDHSYIITFFATCFILPLGVIFFCYGKLLRKLKKVSHGRLATARKPERQVTRMVVMMIVAFMVGWTPYAAFSILVTACPTIHIDPRMAAIPAFFSKTAAVYNPVIYVFMNKQVTES</sequence>
<dbReference type="Proteomes" id="UP000518266">
    <property type="component" value="Unassembled WGS sequence"/>
</dbReference>
<keyword evidence="11" id="KW-0807">Transducer</keyword>
<name>A0A7J5Y0C4_DISMA</name>
<keyword evidence="7" id="KW-0157">Chromophore</keyword>
<dbReference type="PANTHER" id="PTHR24240">
    <property type="entry name" value="OPSIN"/>
    <property type="match status" value="1"/>
</dbReference>
<evidence type="ECO:0000256" key="11">
    <source>
        <dbReference type="ARBA" id="ARBA00023224"/>
    </source>
</evidence>
<dbReference type="GO" id="GO:0016020">
    <property type="term" value="C:membrane"/>
    <property type="evidence" value="ECO:0007669"/>
    <property type="project" value="UniProtKB-SubCell"/>
</dbReference>
<evidence type="ECO:0000259" key="13">
    <source>
        <dbReference type="PROSITE" id="PS50262"/>
    </source>
</evidence>
<dbReference type="AlphaFoldDB" id="A0A7J5Y0C4"/>
<feature type="domain" description="G-protein coupled receptors family 1 profile" evidence="13">
    <location>
        <begin position="1"/>
        <end position="107"/>
    </location>
</feature>
<keyword evidence="8" id="KW-0297">G-protein coupled receptor</keyword>
<evidence type="ECO:0000256" key="6">
    <source>
        <dbReference type="ARBA" id="ARBA00022989"/>
    </source>
</evidence>
<dbReference type="PROSITE" id="PS50262">
    <property type="entry name" value="G_PROTEIN_RECEP_F1_2"/>
    <property type="match status" value="1"/>
</dbReference>
<dbReference type="InterPro" id="IPR000276">
    <property type="entry name" value="GPCR_Rhodpsn"/>
</dbReference>
<dbReference type="PROSITE" id="PS00238">
    <property type="entry name" value="OPSIN"/>
    <property type="match status" value="1"/>
</dbReference>
<comment type="subcellular location">
    <subcellularLocation>
        <location evidence="1">Membrane</location>
        <topology evidence="1">Multi-pass membrane protein</topology>
    </subcellularLocation>
</comment>
<dbReference type="GO" id="GO:0004930">
    <property type="term" value="F:G protein-coupled receptor activity"/>
    <property type="evidence" value="ECO:0007669"/>
    <property type="project" value="UniProtKB-KW"/>
</dbReference>
<dbReference type="InterPro" id="IPR050125">
    <property type="entry name" value="GPCR_opsins"/>
</dbReference>
<feature type="transmembrane region" description="Helical" evidence="12">
    <location>
        <begin position="6"/>
        <end position="30"/>
    </location>
</feature>
<dbReference type="PRINTS" id="PR00237">
    <property type="entry name" value="GPCRRHODOPSN"/>
</dbReference>
<feature type="transmembrane region" description="Helical" evidence="12">
    <location>
        <begin position="51"/>
        <end position="69"/>
    </location>
</feature>
<dbReference type="Gene3D" id="1.20.1070.10">
    <property type="entry name" value="Rhodopsin 7-helix transmembrane proteins"/>
    <property type="match status" value="1"/>
</dbReference>
<feature type="transmembrane region" description="Helical" evidence="12">
    <location>
        <begin position="89"/>
        <end position="110"/>
    </location>
</feature>
<gene>
    <name evidence="14" type="ORF">F7725_024454</name>
</gene>
<dbReference type="OrthoDB" id="5985475at2759"/>
<evidence type="ECO:0000256" key="4">
    <source>
        <dbReference type="ARBA" id="ARBA00022692"/>
    </source>
</evidence>
<comment type="caution">
    <text evidence="14">The sequence shown here is derived from an EMBL/GenBank/DDBJ whole genome shotgun (WGS) entry which is preliminary data.</text>
</comment>
<evidence type="ECO:0000256" key="3">
    <source>
        <dbReference type="ARBA" id="ARBA00022606"/>
    </source>
</evidence>
<evidence type="ECO:0000256" key="9">
    <source>
        <dbReference type="ARBA" id="ARBA00023136"/>
    </source>
</evidence>
<keyword evidence="2" id="KW-0600">Photoreceptor protein</keyword>
<keyword evidence="4 12" id="KW-0812">Transmembrane</keyword>
<evidence type="ECO:0000256" key="2">
    <source>
        <dbReference type="ARBA" id="ARBA00022543"/>
    </source>
</evidence>
<organism evidence="14 15">
    <name type="scientific">Dissostichus mawsoni</name>
    <name type="common">Antarctic cod</name>
    <dbReference type="NCBI Taxonomy" id="36200"/>
    <lineage>
        <taxon>Eukaryota</taxon>
        <taxon>Metazoa</taxon>
        <taxon>Chordata</taxon>
        <taxon>Craniata</taxon>
        <taxon>Vertebrata</taxon>
        <taxon>Euteleostomi</taxon>
        <taxon>Actinopterygii</taxon>
        <taxon>Neopterygii</taxon>
        <taxon>Teleostei</taxon>
        <taxon>Neoteleostei</taxon>
        <taxon>Acanthomorphata</taxon>
        <taxon>Eupercaria</taxon>
        <taxon>Perciformes</taxon>
        <taxon>Notothenioidei</taxon>
        <taxon>Nototheniidae</taxon>
        <taxon>Dissostichus</taxon>
    </lineage>
</organism>
<dbReference type="InterPro" id="IPR027430">
    <property type="entry name" value="Retinal_BS"/>
</dbReference>
<evidence type="ECO:0000313" key="14">
    <source>
        <dbReference type="EMBL" id="KAF3842503.1"/>
    </source>
</evidence>
<evidence type="ECO:0000256" key="12">
    <source>
        <dbReference type="SAM" id="Phobius"/>
    </source>
</evidence>
<accession>A0A7J5Y0C4</accession>
<evidence type="ECO:0000313" key="15">
    <source>
        <dbReference type="Proteomes" id="UP000518266"/>
    </source>
</evidence>
<keyword evidence="15" id="KW-1185">Reference proteome</keyword>
<dbReference type="InterPro" id="IPR017452">
    <property type="entry name" value="GPCR_Rhodpsn_7TM"/>
</dbReference>
<keyword evidence="9 12" id="KW-0472">Membrane</keyword>
<keyword evidence="5" id="KW-0681">Retinal protein</keyword>
<proteinExistence type="predicted"/>
<keyword evidence="10" id="KW-0675">Receptor</keyword>
<keyword evidence="3" id="KW-0716">Sensory transduction</keyword>
<evidence type="ECO:0000256" key="7">
    <source>
        <dbReference type="ARBA" id="ARBA00022991"/>
    </source>
</evidence>
<dbReference type="GO" id="GO:0009881">
    <property type="term" value="F:photoreceptor activity"/>
    <property type="evidence" value="ECO:0007669"/>
    <property type="project" value="UniProtKB-KW"/>
</dbReference>
<keyword evidence="6 12" id="KW-1133">Transmembrane helix</keyword>
<dbReference type="EMBL" id="JAAKFY010000019">
    <property type="protein sequence ID" value="KAF3842503.1"/>
    <property type="molecule type" value="Genomic_DNA"/>
</dbReference>
<evidence type="ECO:0000256" key="5">
    <source>
        <dbReference type="ARBA" id="ARBA00022925"/>
    </source>
</evidence>
<dbReference type="Pfam" id="PF00001">
    <property type="entry name" value="7tm_1"/>
    <property type="match status" value="1"/>
</dbReference>
<protein>
    <recommendedName>
        <fullName evidence="13">G-protein coupled receptors family 1 profile domain-containing protein</fullName>
    </recommendedName>
</protein>
<dbReference type="SUPFAM" id="SSF81321">
    <property type="entry name" value="Family A G protein-coupled receptor-like"/>
    <property type="match status" value="1"/>
</dbReference>
<evidence type="ECO:0000256" key="1">
    <source>
        <dbReference type="ARBA" id="ARBA00004141"/>
    </source>
</evidence>
<dbReference type="GO" id="GO:0007602">
    <property type="term" value="P:phototransduction"/>
    <property type="evidence" value="ECO:0007669"/>
    <property type="project" value="UniProtKB-KW"/>
</dbReference>
<evidence type="ECO:0000256" key="10">
    <source>
        <dbReference type="ARBA" id="ARBA00023170"/>
    </source>
</evidence>
<evidence type="ECO:0000256" key="8">
    <source>
        <dbReference type="ARBA" id="ARBA00023040"/>
    </source>
</evidence>
<reference evidence="14 15" key="1">
    <citation type="submission" date="2020-03" db="EMBL/GenBank/DDBJ databases">
        <title>Dissostichus mawsoni Genome sequencing and assembly.</title>
        <authorList>
            <person name="Park H."/>
        </authorList>
    </citation>
    <scope>NUCLEOTIDE SEQUENCE [LARGE SCALE GENOMIC DNA]</scope>
    <source>
        <strain evidence="14">DM0001</strain>
        <tissue evidence="14">Muscle</tissue>
    </source>
</reference>